<protein>
    <submittedName>
        <fullName evidence="1">Uncharacterized protein</fullName>
    </submittedName>
</protein>
<dbReference type="EMBL" id="KR029585">
    <property type="protein sequence ID" value="AKH46683.1"/>
    <property type="molecule type" value="Genomic_DNA"/>
</dbReference>
<reference evidence="1" key="1">
    <citation type="journal article" date="2015" name="Front. Microbiol.">
        <title>Combining genomic sequencing methods to explore viral diversity and reveal potential virus-host interactions.</title>
        <authorList>
            <person name="Chow C.E."/>
            <person name="Winget D.M."/>
            <person name="White R.A.III."/>
            <person name="Hallam S.J."/>
            <person name="Suttle C.A."/>
        </authorList>
    </citation>
    <scope>NUCLEOTIDE SEQUENCE</scope>
    <source>
        <strain evidence="1">Anoxic2_1</strain>
    </source>
</reference>
<evidence type="ECO:0000313" key="1">
    <source>
        <dbReference type="EMBL" id="AKH46683.1"/>
    </source>
</evidence>
<sequence length="51" mass="5375">MGRNGASLPHAYTSDNFTLRFGSLHCVAKGGQALDNTVPILAVVKCLFLGI</sequence>
<accession>A0A0F7L593</accession>
<name>A0A0F7L593_9VIRU</name>
<organism evidence="1">
    <name type="scientific">uncultured marine virus</name>
    <dbReference type="NCBI Taxonomy" id="186617"/>
    <lineage>
        <taxon>Viruses</taxon>
        <taxon>environmental samples</taxon>
    </lineage>
</organism>
<proteinExistence type="predicted"/>
<reference evidence="1" key="2">
    <citation type="submission" date="2015-03" db="EMBL/GenBank/DDBJ databases">
        <authorList>
            <person name="Chow C.-E.T."/>
            <person name="Winget D.M."/>
            <person name="White R.A.III."/>
            <person name="Hallam S.J."/>
            <person name="Suttle C.A."/>
        </authorList>
    </citation>
    <scope>NUCLEOTIDE SEQUENCE</scope>
    <source>
        <strain evidence="1">Anoxic2_1</strain>
    </source>
</reference>